<dbReference type="Gene3D" id="3.30.420.40">
    <property type="match status" value="2"/>
</dbReference>
<proteinExistence type="inferred from homology"/>
<feature type="site" description="Transition state stabilizer" evidence="9">
    <location>
        <position position="241"/>
    </location>
</feature>
<evidence type="ECO:0000256" key="1">
    <source>
        <dbReference type="ARBA" id="ARBA00008748"/>
    </source>
</evidence>
<evidence type="ECO:0000256" key="3">
    <source>
        <dbReference type="ARBA" id="ARBA00022679"/>
    </source>
</evidence>
<comment type="subunit">
    <text evidence="9">Homodimer.</text>
</comment>
<evidence type="ECO:0000256" key="8">
    <source>
        <dbReference type="ARBA" id="ARBA00022842"/>
    </source>
</evidence>
<evidence type="ECO:0000256" key="6">
    <source>
        <dbReference type="ARBA" id="ARBA00022777"/>
    </source>
</evidence>
<sequence length="400" mass="43002">MPRIVLALNAGSSSLKFSATTVGEEGQSSLLLKGEIEDIGSAPHFVLKNAQGAILAERRWTDSETSMQPLLEEVAVRVREHLTGDELTAIGHRVVHGGPDHMAPERVTPALIASLEKLTPIAPLHIPHNLALIRSMMKLCPDVPQVACFDTAFHRTMPAVARRFALPAVYEAAGVRRYGFHGLSYEYIARKLESIAPHLAKGRVIVAHLGNGASLCALQAGRSLDTTMGFSPLDGLVMGTRCGALDPAIVLYLENQFGLSVDEVRHLLYRESGLLALSGGVANDMRTLLASAEPKAREAVEIFVHVLARQAGGLIASLQGLDGFVFTAGIGEHASEIRAMVCEKLAWLGVKIDPQANLRHADIISTPDSEVEVWVIPTDEDAMIVRHTLAVLGDGRARAL</sequence>
<feature type="binding site" evidence="9">
    <location>
        <position position="9"/>
    </location>
    <ligand>
        <name>Mg(2+)</name>
        <dbReference type="ChEBI" id="CHEBI:18420"/>
    </ligand>
</feature>
<comment type="caution">
    <text evidence="11">The sequence shown here is derived from an EMBL/GenBank/DDBJ whole genome shotgun (WGS) entry which is preliminary data.</text>
</comment>
<evidence type="ECO:0000256" key="9">
    <source>
        <dbReference type="HAMAP-Rule" id="MF_00020"/>
    </source>
</evidence>
<dbReference type="PROSITE" id="PS01076">
    <property type="entry name" value="ACETATE_KINASE_2"/>
    <property type="match status" value="1"/>
</dbReference>
<dbReference type="GO" id="GO:0006085">
    <property type="term" value="P:acetyl-CoA biosynthetic process"/>
    <property type="evidence" value="ECO:0007669"/>
    <property type="project" value="UniProtKB-UniRule"/>
</dbReference>
<reference evidence="11" key="1">
    <citation type="submission" date="2019-11" db="EMBL/GenBank/DDBJ databases">
        <title>Description of new Acetobacter species.</title>
        <authorList>
            <person name="Cleenwerck I."/>
            <person name="Sombolestani A.S."/>
        </authorList>
    </citation>
    <scope>NUCLEOTIDE SEQUENCE</scope>
    <source>
        <strain evidence="11">LMG 1626</strain>
    </source>
</reference>
<evidence type="ECO:0000313" key="12">
    <source>
        <dbReference type="Proteomes" id="UP000597459"/>
    </source>
</evidence>
<dbReference type="Proteomes" id="UP000597459">
    <property type="component" value="Unassembled WGS sequence"/>
</dbReference>
<dbReference type="GO" id="GO:0005829">
    <property type="term" value="C:cytosol"/>
    <property type="evidence" value="ECO:0007669"/>
    <property type="project" value="TreeGrafter"/>
</dbReference>
<keyword evidence="3 9" id="KW-0808">Transferase</keyword>
<feature type="binding site" evidence="9">
    <location>
        <position position="93"/>
    </location>
    <ligand>
        <name>substrate</name>
    </ligand>
</feature>
<evidence type="ECO:0000256" key="10">
    <source>
        <dbReference type="RuleBase" id="RU003835"/>
    </source>
</evidence>
<comment type="similarity">
    <text evidence="1 9 10">Belongs to the acetokinase family.</text>
</comment>
<comment type="pathway">
    <text evidence="9">Metabolic intermediate biosynthesis; acetyl-CoA biosynthesis; acetyl-CoA from acetate: step 1/2.</text>
</comment>
<keyword evidence="2 9" id="KW-0963">Cytoplasm</keyword>
<dbReference type="PANTHER" id="PTHR21060:SF21">
    <property type="entry name" value="ACETATE KINASE"/>
    <property type="match status" value="1"/>
</dbReference>
<keyword evidence="12" id="KW-1185">Reference proteome</keyword>
<feature type="active site" description="Proton donor/acceptor" evidence="9">
    <location>
        <position position="150"/>
    </location>
</feature>
<dbReference type="PIRSF" id="PIRSF000722">
    <property type="entry name" value="Acetate_prop_kin"/>
    <property type="match status" value="1"/>
</dbReference>
<comment type="subcellular location">
    <subcellularLocation>
        <location evidence="9">Cytoplasm</location>
    </subcellularLocation>
</comment>
<dbReference type="AlphaFoldDB" id="A0A967EHR1"/>
<dbReference type="PANTHER" id="PTHR21060">
    <property type="entry name" value="ACETATE KINASE"/>
    <property type="match status" value="1"/>
</dbReference>
<comment type="catalytic activity">
    <reaction evidence="9">
        <text>acetate + ATP = acetyl phosphate + ADP</text>
        <dbReference type="Rhea" id="RHEA:11352"/>
        <dbReference type="ChEBI" id="CHEBI:22191"/>
        <dbReference type="ChEBI" id="CHEBI:30089"/>
        <dbReference type="ChEBI" id="CHEBI:30616"/>
        <dbReference type="ChEBI" id="CHEBI:456216"/>
        <dbReference type="EC" id="2.7.2.1"/>
    </reaction>
</comment>
<protein>
    <recommendedName>
        <fullName evidence="9">Acetate kinase</fullName>
        <ecNumber evidence="9">2.7.2.1</ecNumber>
    </recommendedName>
    <alternativeName>
        <fullName evidence="9">Acetokinase</fullName>
    </alternativeName>
</protein>
<dbReference type="GO" id="GO:0005524">
    <property type="term" value="F:ATP binding"/>
    <property type="evidence" value="ECO:0007669"/>
    <property type="project" value="UniProtKB-KW"/>
</dbReference>
<keyword evidence="7 9" id="KW-0067">ATP-binding</keyword>
<evidence type="ECO:0000256" key="5">
    <source>
        <dbReference type="ARBA" id="ARBA00022741"/>
    </source>
</evidence>
<dbReference type="InterPro" id="IPR000890">
    <property type="entry name" value="Aliphatic_acid_kin_short-chain"/>
</dbReference>
<accession>A0A967EHR1</accession>
<dbReference type="GO" id="GO:0006083">
    <property type="term" value="P:acetate metabolic process"/>
    <property type="evidence" value="ECO:0007669"/>
    <property type="project" value="TreeGrafter"/>
</dbReference>
<evidence type="ECO:0000256" key="2">
    <source>
        <dbReference type="ARBA" id="ARBA00022490"/>
    </source>
</evidence>
<feature type="site" description="Transition state stabilizer" evidence="9">
    <location>
        <position position="181"/>
    </location>
</feature>
<dbReference type="InterPro" id="IPR023865">
    <property type="entry name" value="Aliphatic_acid_kinase_CS"/>
</dbReference>
<keyword evidence="6 9" id="KW-0418">Kinase</keyword>
<feature type="binding site" evidence="9">
    <location>
        <position position="380"/>
    </location>
    <ligand>
        <name>Mg(2+)</name>
        <dbReference type="ChEBI" id="CHEBI:18420"/>
    </ligand>
</feature>
<name>A0A967EHR1_9PROT</name>
<dbReference type="PRINTS" id="PR00471">
    <property type="entry name" value="ACETATEKNASE"/>
</dbReference>
<evidence type="ECO:0000313" key="11">
    <source>
        <dbReference type="EMBL" id="NHO54022.1"/>
    </source>
</evidence>
<dbReference type="InterPro" id="IPR004372">
    <property type="entry name" value="Ac/propionate_kinase"/>
</dbReference>
<keyword evidence="8 9" id="KW-0460">Magnesium</keyword>
<evidence type="ECO:0000256" key="7">
    <source>
        <dbReference type="ARBA" id="ARBA00022840"/>
    </source>
</evidence>
<feature type="binding site" evidence="9">
    <location>
        <begin position="208"/>
        <end position="212"/>
    </location>
    <ligand>
        <name>ATP</name>
        <dbReference type="ChEBI" id="CHEBI:30616"/>
    </ligand>
</feature>
<dbReference type="RefSeq" id="WP_166315317.1">
    <property type="nucleotide sequence ID" value="NZ_WOTH01000015.1"/>
</dbReference>
<dbReference type="PROSITE" id="PS01075">
    <property type="entry name" value="ACETATE_KINASE_1"/>
    <property type="match status" value="1"/>
</dbReference>
<dbReference type="NCBIfam" id="TIGR00016">
    <property type="entry name" value="ackA"/>
    <property type="match status" value="1"/>
</dbReference>
<dbReference type="SUPFAM" id="SSF53067">
    <property type="entry name" value="Actin-like ATPase domain"/>
    <property type="match status" value="2"/>
</dbReference>
<comment type="function">
    <text evidence="9">Catalyzes the formation of acetyl phosphate from acetate and ATP. Can also catalyze the reverse reaction.</text>
</comment>
<organism evidence="11 12">
    <name type="scientific">Acetobacter estunensis</name>
    <dbReference type="NCBI Taxonomy" id="104097"/>
    <lineage>
        <taxon>Bacteria</taxon>
        <taxon>Pseudomonadati</taxon>
        <taxon>Pseudomonadota</taxon>
        <taxon>Alphaproteobacteria</taxon>
        <taxon>Acetobacterales</taxon>
        <taxon>Acetobacteraceae</taxon>
        <taxon>Acetobacter</taxon>
    </lineage>
</organism>
<keyword evidence="4 9" id="KW-0479">Metal-binding</keyword>
<feature type="binding site" evidence="9">
    <location>
        <begin position="329"/>
        <end position="333"/>
    </location>
    <ligand>
        <name>ATP</name>
        <dbReference type="ChEBI" id="CHEBI:30616"/>
    </ligand>
</feature>
<feature type="binding site" evidence="9">
    <location>
        <begin position="284"/>
        <end position="286"/>
    </location>
    <ligand>
        <name>ATP</name>
        <dbReference type="ChEBI" id="CHEBI:30616"/>
    </ligand>
</feature>
<dbReference type="HAMAP" id="MF_00020">
    <property type="entry name" value="Acetate_kinase"/>
    <property type="match status" value="1"/>
</dbReference>
<dbReference type="GO" id="GO:0000287">
    <property type="term" value="F:magnesium ion binding"/>
    <property type="evidence" value="ECO:0007669"/>
    <property type="project" value="UniProtKB-UniRule"/>
</dbReference>
<comment type="cofactor">
    <cofactor evidence="9">
        <name>Mg(2+)</name>
        <dbReference type="ChEBI" id="CHEBI:18420"/>
    </cofactor>
    <cofactor evidence="9">
        <name>Mn(2+)</name>
        <dbReference type="ChEBI" id="CHEBI:29035"/>
    </cofactor>
    <text evidence="9">Mg(2+). Can also accept Mn(2+).</text>
</comment>
<feature type="binding site" evidence="9">
    <location>
        <position position="16"/>
    </location>
    <ligand>
        <name>ATP</name>
        <dbReference type="ChEBI" id="CHEBI:30616"/>
    </ligand>
</feature>
<keyword evidence="5 9" id="KW-0547">Nucleotide-binding</keyword>
<gene>
    <name evidence="9" type="primary">ackA</name>
    <name evidence="11" type="ORF">GOB87_08635</name>
</gene>
<dbReference type="Pfam" id="PF00871">
    <property type="entry name" value="Acetate_kinase"/>
    <property type="match status" value="1"/>
</dbReference>
<dbReference type="GO" id="GO:0008776">
    <property type="term" value="F:acetate kinase activity"/>
    <property type="evidence" value="ECO:0007669"/>
    <property type="project" value="UniProtKB-UniRule"/>
</dbReference>
<dbReference type="EC" id="2.7.2.1" evidence="9"/>
<dbReference type="InterPro" id="IPR043129">
    <property type="entry name" value="ATPase_NBD"/>
</dbReference>
<dbReference type="EMBL" id="WOTH01000015">
    <property type="protein sequence ID" value="NHO54022.1"/>
    <property type="molecule type" value="Genomic_DNA"/>
</dbReference>
<evidence type="ECO:0000256" key="4">
    <source>
        <dbReference type="ARBA" id="ARBA00022723"/>
    </source>
</evidence>